<evidence type="ECO:0000259" key="7">
    <source>
        <dbReference type="PROSITE" id="PS50110"/>
    </source>
</evidence>
<keyword evidence="4" id="KW-0804">Transcription</keyword>
<dbReference type="Pfam" id="PF00196">
    <property type="entry name" value="GerE"/>
    <property type="match status" value="1"/>
</dbReference>
<organism evidence="8 9">
    <name type="scientific">Catellatospora chokoriensis</name>
    <dbReference type="NCBI Taxonomy" id="310353"/>
    <lineage>
        <taxon>Bacteria</taxon>
        <taxon>Bacillati</taxon>
        <taxon>Actinomycetota</taxon>
        <taxon>Actinomycetes</taxon>
        <taxon>Micromonosporales</taxon>
        <taxon>Micromonosporaceae</taxon>
        <taxon>Catellatospora</taxon>
    </lineage>
</organism>
<dbReference type="InterPro" id="IPR016032">
    <property type="entry name" value="Sig_transdc_resp-reg_C-effctor"/>
</dbReference>
<accession>A0A8J3JVL3</accession>
<dbReference type="InterPro" id="IPR039420">
    <property type="entry name" value="WalR-like"/>
</dbReference>
<keyword evidence="3 8" id="KW-0238">DNA-binding</keyword>
<dbReference type="Gene3D" id="3.40.50.2300">
    <property type="match status" value="1"/>
</dbReference>
<evidence type="ECO:0000256" key="4">
    <source>
        <dbReference type="ARBA" id="ARBA00023163"/>
    </source>
</evidence>
<keyword evidence="2" id="KW-0805">Transcription regulation</keyword>
<protein>
    <submittedName>
        <fullName evidence="8">DNA-binding response regulator</fullName>
    </submittedName>
</protein>
<dbReference type="Pfam" id="PF00072">
    <property type="entry name" value="Response_reg"/>
    <property type="match status" value="1"/>
</dbReference>
<evidence type="ECO:0000259" key="6">
    <source>
        <dbReference type="PROSITE" id="PS50043"/>
    </source>
</evidence>
<comment type="caution">
    <text evidence="8">The sequence shown here is derived from an EMBL/GenBank/DDBJ whole genome shotgun (WGS) entry which is preliminary data.</text>
</comment>
<keyword evidence="9" id="KW-1185">Reference proteome</keyword>
<dbReference type="SMART" id="SM00421">
    <property type="entry name" value="HTH_LUXR"/>
    <property type="match status" value="1"/>
</dbReference>
<dbReference type="CDD" id="cd17535">
    <property type="entry name" value="REC_NarL-like"/>
    <property type="match status" value="1"/>
</dbReference>
<dbReference type="GO" id="GO:0003677">
    <property type="term" value="F:DNA binding"/>
    <property type="evidence" value="ECO:0007669"/>
    <property type="project" value="UniProtKB-KW"/>
</dbReference>
<feature type="domain" description="HTH luxR-type" evidence="6">
    <location>
        <begin position="148"/>
        <end position="213"/>
    </location>
</feature>
<dbReference type="SUPFAM" id="SSF52172">
    <property type="entry name" value="CheY-like"/>
    <property type="match status" value="1"/>
</dbReference>
<gene>
    <name evidence="8" type="ORF">Cch02nite_13300</name>
</gene>
<evidence type="ECO:0000256" key="5">
    <source>
        <dbReference type="PROSITE-ProRule" id="PRU00169"/>
    </source>
</evidence>
<evidence type="ECO:0000313" key="9">
    <source>
        <dbReference type="Proteomes" id="UP000619293"/>
    </source>
</evidence>
<dbReference type="PROSITE" id="PS00622">
    <property type="entry name" value="HTH_LUXR_1"/>
    <property type="match status" value="1"/>
</dbReference>
<dbReference type="SMART" id="SM00448">
    <property type="entry name" value="REC"/>
    <property type="match status" value="1"/>
</dbReference>
<dbReference type="InterPro" id="IPR011006">
    <property type="entry name" value="CheY-like_superfamily"/>
</dbReference>
<dbReference type="SUPFAM" id="SSF46894">
    <property type="entry name" value="C-terminal effector domain of the bipartite response regulators"/>
    <property type="match status" value="1"/>
</dbReference>
<dbReference type="GO" id="GO:0006355">
    <property type="term" value="P:regulation of DNA-templated transcription"/>
    <property type="evidence" value="ECO:0007669"/>
    <property type="project" value="InterPro"/>
</dbReference>
<dbReference type="PANTHER" id="PTHR43214:SF24">
    <property type="entry name" value="TRANSCRIPTIONAL REGULATORY PROTEIN NARL-RELATED"/>
    <property type="match status" value="1"/>
</dbReference>
<dbReference type="PROSITE" id="PS50043">
    <property type="entry name" value="HTH_LUXR_2"/>
    <property type="match status" value="1"/>
</dbReference>
<dbReference type="GO" id="GO:0000160">
    <property type="term" value="P:phosphorelay signal transduction system"/>
    <property type="evidence" value="ECO:0007669"/>
    <property type="project" value="InterPro"/>
</dbReference>
<dbReference type="InterPro" id="IPR058245">
    <property type="entry name" value="NreC/VraR/RcsB-like_REC"/>
</dbReference>
<dbReference type="PROSITE" id="PS50110">
    <property type="entry name" value="RESPONSE_REGULATORY"/>
    <property type="match status" value="1"/>
</dbReference>
<feature type="domain" description="Response regulatory" evidence="7">
    <location>
        <begin position="3"/>
        <end position="119"/>
    </location>
</feature>
<keyword evidence="1 5" id="KW-0597">Phosphoprotein</keyword>
<reference evidence="8 9" key="1">
    <citation type="submission" date="2021-01" db="EMBL/GenBank/DDBJ databases">
        <title>Whole genome shotgun sequence of Catellatospora chokoriensis NBRC 107358.</title>
        <authorList>
            <person name="Komaki H."/>
            <person name="Tamura T."/>
        </authorList>
    </citation>
    <scope>NUCLEOTIDE SEQUENCE [LARGE SCALE GENOMIC DNA]</scope>
    <source>
        <strain evidence="8 9">NBRC 107358</strain>
    </source>
</reference>
<feature type="modified residue" description="4-aspartylphosphate" evidence="5">
    <location>
        <position position="54"/>
    </location>
</feature>
<dbReference type="PRINTS" id="PR00038">
    <property type="entry name" value="HTHLUXR"/>
</dbReference>
<dbReference type="AlphaFoldDB" id="A0A8J3JVL3"/>
<evidence type="ECO:0000313" key="8">
    <source>
        <dbReference type="EMBL" id="GIF87886.1"/>
    </source>
</evidence>
<sequence>MIKVMIVDDNDIIRRGLRTIIDAADDLRVVADAGDGRSAIEAARRARPDIALVDIRMPGMDGLTATRRLLELDTPPHVIILTTFNTDEYVDEAIRSGAAGFLLKDSPPEELLRALRAVHEGHAMLDPAVTRQVIDAIADQAPRLSPQEKAQLESLTAREVDVLRLIGRGLSNADIGAELFMTEGTVKGYVSAILTKLAAENRVQAARVAYRAGLDSG</sequence>
<dbReference type="CDD" id="cd06170">
    <property type="entry name" value="LuxR_C_like"/>
    <property type="match status" value="1"/>
</dbReference>
<dbReference type="Proteomes" id="UP000619293">
    <property type="component" value="Unassembled WGS sequence"/>
</dbReference>
<proteinExistence type="predicted"/>
<dbReference type="PANTHER" id="PTHR43214">
    <property type="entry name" value="TWO-COMPONENT RESPONSE REGULATOR"/>
    <property type="match status" value="1"/>
</dbReference>
<evidence type="ECO:0000256" key="2">
    <source>
        <dbReference type="ARBA" id="ARBA00023015"/>
    </source>
</evidence>
<dbReference type="EMBL" id="BONG01000006">
    <property type="protein sequence ID" value="GIF87886.1"/>
    <property type="molecule type" value="Genomic_DNA"/>
</dbReference>
<dbReference type="InterPro" id="IPR000792">
    <property type="entry name" value="Tscrpt_reg_LuxR_C"/>
</dbReference>
<evidence type="ECO:0000256" key="3">
    <source>
        <dbReference type="ARBA" id="ARBA00023125"/>
    </source>
</evidence>
<evidence type="ECO:0000256" key="1">
    <source>
        <dbReference type="ARBA" id="ARBA00022553"/>
    </source>
</evidence>
<name>A0A8J3JVL3_9ACTN</name>
<dbReference type="InterPro" id="IPR001789">
    <property type="entry name" value="Sig_transdc_resp-reg_receiver"/>
</dbReference>